<name>A0A8H4KR37_9HYPO</name>
<proteinExistence type="predicted"/>
<dbReference type="EMBL" id="JAADJG010000137">
    <property type="protein sequence ID" value="KAF4454044.1"/>
    <property type="molecule type" value="Genomic_DNA"/>
</dbReference>
<dbReference type="OrthoDB" id="5013857at2759"/>
<comment type="caution">
    <text evidence="1">The sequence shown here is derived from an EMBL/GenBank/DDBJ whole genome shotgun (WGS) entry which is preliminary data.</text>
</comment>
<gene>
    <name evidence="1" type="ORF">F53441_3370</name>
</gene>
<keyword evidence="2" id="KW-1185">Reference proteome</keyword>
<evidence type="ECO:0000313" key="1">
    <source>
        <dbReference type="EMBL" id="KAF4454044.1"/>
    </source>
</evidence>
<protein>
    <submittedName>
        <fullName evidence="1">Uncharacterized protein</fullName>
    </submittedName>
</protein>
<dbReference type="AlphaFoldDB" id="A0A8H4KR37"/>
<sequence>TLEDNNIALSRGNYGRQDDDETRYASVTLSLKDDLSPNNSPPLNHLLIRFNQNALLACGLSNHSMPSNVFPLWDVQYLNQYGVEDYTWSLLAYIESSTSKPRKRYDSGAQWLELRLHDLQAHLQLRDYAVLEAEFSDRQTPEGMTTRAMLCQLQCFQEAALSDFAHWPSEAYDDAVAIFLTKCLARLRFAASLTALQEDPVRVMAIILWKSEGNLQSYYSFSKASLPSVAEQTECFREDHWTSWLADVSDDSGDDDID</sequence>
<dbReference type="Proteomes" id="UP000605986">
    <property type="component" value="Unassembled WGS sequence"/>
</dbReference>
<organism evidence="1 2">
    <name type="scientific">Fusarium austroafricanum</name>
    <dbReference type="NCBI Taxonomy" id="2364996"/>
    <lineage>
        <taxon>Eukaryota</taxon>
        <taxon>Fungi</taxon>
        <taxon>Dikarya</taxon>
        <taxon>Ascomycota</taxon>
        <taxon>Pezizomycotina</taxon>
        <taxon>Sordariomycetes</taxon>
        <taxon>Hypocreomycetidae</taxon>
        <taxon>Hypocreales</taxon>
        <taxon>Nectriaceae</taxon>
        <taxon>Fusarium</taxon>
        <taxon>Fusarium concolor species complex</taxon>
    </lineage>
</organism>
<evidence type="ECO:0000313" key="2">
    <source>
        <dbReference type="Proteomes" id="UP000605986"/>
    </source>
</evidence>
<accession>A0A8H4KR37</accession>
<reference evidence="1" key="1">
    <citation type="submission" date="2020-01" db="EMBL/GenBank/DDBJ databases">
        <title>Identification and distribution of gene clusters putatively required for synthesis of sphingolipid metabolism inhibitors in phylogenetically diverse species of the filamentous fungus Fusarium.</title>
        <authorList>
            <person name="Kim H.-S."/>
            <person name="Busman M."/>
            <person name="Brown D.W."/>
            <person name="Divon H."/>
            <person name="Uhlig S."/>
            <person name="Proctor R.H."/>
        </authorList>
    </citation>
    <scope>NUCLEOTIDE SEQUENCE</scope>
    <source>
        <strain evidence="1">NRRL 53441</strain>
    </source>
</reference>
<feature type="non-terminal residue" evidence="1">
    <location>
        <position position="1"/>
    </location>
</feature>